<dbReference type="GO" id="GO:0005506">
    <property type="term" value="F:iron ion binding"/>
    <property type="evidence" value="ECO:0007669"/>
    <property type="project" value="InterPro"/>
</dbReference>
<comment type="cofactor">
    <cofactor evidence="1 8">
        <name>heme</name>
        <dbReference type="ChEBI" id="CHEBI:30413"/>
    </cofactor>
</comment>
<proteinExistence type="inferred from homology"/>
<sequence>MAWIQHLVYFLVFSFGLLLTQLLRLKYSPRDAVWAKLDAVGASPQHSPPLFVRGVISSILSTQKFANEGYRKFSKALDRAYALPTPWVRGSTVMVLPPSQISLLTRPDRTDGGEWTNMLGLIETAQLPHVIDDPNVYQNLIHFEVVRRKMAHKDMSRLAPETADEIDQAFSDIWGTKTEWSTVNGWVACGQVISRAAQRILVGLPESRDKRMLETSRHYANALLVGGAIINCFPPAVRWLVAPVITIRARYYQARYVKIMRPLIEERIRQWEADKEGGPDDFLQWMIPMCAKDPDQLDATRIALRLASLVIPLIFAICYMFAHCVFDIHGSPCRVEVLAGLEEECRRVSAQHPSLNTSVSVDALVRVDSTLRESMRISDVSVTNIFRDVTAGEVEVVGGLRVGPGVRMVFPTQDIHLDPDNYEDPRRFDAFRFSRPFEDSNDHKKEGRQDFITTTTPSFLPFSYGRHACPGRWFAAQLMKQALAYIVLNYDVELVGPQKKRKALLNMMLPPVGTQIRIRRKV</sequence>
<evidence type="ECO:0000256" key="4">
    <source>
        <dbReference type="ARBA" id="ARBA00022723"/>
    </source>
</evidence>
<dbReference type="InterPro" id="IPR002403">
    <property type="entry name" value="Cyt_P450_E_grp-IV"/>
</dbReference>
<name>A0A1W2TSG9_ROSNE</name>
<dbReference type="GO" id="GO:0004497">
    <property type="term" value="F:monooxygenase activity"/>
    <property type="evidence" value="ECO:0007669"/>
    <property type="project" value="UniProtKB-KW"/>
</dbReference>
<keyword evidence="4 8" id="KW-0479">Metal-binding</keyword>
<organism evidence="11">
    <name type="scientific">Rosellinia necatrix</name>
    <name type="common">White root-rot fungus</name>
    <dbReference type="NCBI Taxonomy" id="77044"/>
    <lineage>
        <taxon>Eukaryota</taxon>
        <taxon>Fungi</taxon>
        <taxon>Dikarya</taxon>
        <taxon>Ascomycota</taxon>
        <taxon>Pezizomycotina</taxon>
        <taxon>Sordariomycetes</taxon>
        <taxon>Xylariomycetidae</taxon>
        <taxon>Xylariales</taxon>
        <taxon>Xylariaceae</taxon>
        <taxon>Rosellinia</taxon>
    </lineage>
</organism>
<reference evidence="11" key="1">
    <citation type="submission" date="2016-03" db="EMBL/GenBank/DDBJ databases">
        <title>Draft genome sequence of Rosellinia necatrix.</title>
        <authorList>
            <person name="Kanematsu S."/>
        </authorList>
    </citation>
    <scope>NUCLEOTIDE SEQUENCE [LARGE SCALE GENOMIC DNA]</scope>
    <source>
        <strain evidence="11">W97</strain>
    </source>
</reference>
<dbReference type="Gene3D" id="1.10.630.10">
    <property type="entry name" value="Cytochrome P450"/>
    <property type="match status" value="1"/>
</dbReference>
<dbReference type="OMA" id="GNTIHFD"/>
<dbReference type="InterPro" id="IPR036396">
    <property type="entry name" value="Cyt_P450_sf"/>
</dbReference>
<keyword evidence="5 9" id="KW-0560">Oxidoreductase</keyword>
<protein>
    <submittedName>
        <fullName evidence="11">Putative cytochrome P450</fullName>
    </submittedName>
</protein>
<keyword evidence="3 8" id="KW-0349">Heme</keyword>
<dbReference type="PRINTS" id="PR00465">
    <property type="entry name" value="EP450IV"/>
</dbReference>
<keyword evidence="10" id="KW-1133">Transmembrane helix</keyword>
<keyword evidence="12" id="KW-1185">Reference proteome</keyword>
<evidence type="ECO:0000313" key="12">
    <source>
        <dbReference type="Proteomes" id="UP000054516"/>
    </source>
</evidence>
<evidence type="ECO:0000256" key="7">
    <source>
        <dbReference type="ARBA" id="ARBA00023033"/>
    </source>
</evidence>
<dbReference type="Proteomes" id="UP000054516">
    <property type="component" value="Unassembled WGS sequence"/>
</dbReference>
<evidence type="ECO:0000256" key="3">
    <source>
        <dbReference type="ARBA" id="ARBA00022617"/>
    </source>
</evidence>
<dbReference type="GO" id="GO:0016705">
    <property type="term" value="F:oxidoreductase activity, acting on paired donors, with incorporation or reduction of molecular oxygen"/>
    <property type="evidence" value="ECO:0007669"/>
    <property type="project" value="InterPro"/>
</dbReference>
<dbReference type="PANTHER" id="PTHR46206">
    <property type="entry name" value="CYTOCHROME P450"/>
    <property type="match status" value="1"/>
</dbReference>
<dbReference type="AlphaFoldDB" id="A0A1W2TSG9"/>
<dbReference type="STRING" id="77044.A0A1W2TSG9"/>
<evidence type="ECO:0000256" key="5">
    <source>
        <dbReference type="ARBA" id="ARBA00023002"/>
    </source>
</evidence>
<dbReference type="Pfam" id="PF00067">
    <property type="entry name" value="p450"/>
    <property type="match status" value="1"/>
</dbReference>
<dbReference type="InterPro" id="IPR001128">
    <property type="entry name" value="Cyt_P450"/>
</dbReference>
<evidence type="ECO:0000256" key="10">
    <source>
        <dbReference type="SAM" id="Phobius"/>
    </source>
</evidence>
<dbReference type="SUPFAM" id="SSF48264">
    <property type="entry name" value="Cytochrome P450"/>
    <property type="match status" value="1"/>
</dbReference>
<dbReference type="InterPro" id="IPR017972">
    <property type="entry name" value="Cyt_P450_CS"/>
</dbReference>
<evidence type="ECO:0000256" key="8">
    <source>
        <dbReference type="PIRSR" id="PIRSR602403-1"/>
    </source>
</evidence>
<evidence type="ECO:0000256" key="2">
    <source>
        <dbReference type="ARBA" id="ARBA00010617"/>
    </source>
</evidence>
<dbReference type="EMBL" id="DF977476">
    <property type="protein sequence ID" value="GAP91477.2"/>
    <property type="molecule type" value="Genomic_DNA"/>
</dbReference>
<dbReference type="CDD" id="cd11041">
    <property type="entry name" value="CYP503A1-like"/>
    <property type="match status" value="1"/>
</dbReference>
<comment type="similarity">
    <text evidence="2 9">Belongs to the cytochrome P450 family.</text>
</comment>
<keyword evidence="10" id="KW-0812">Transmembrane</keyword>
<evidence type="ECO:0000313" key="11">
    <source>
        <dbReference type="EMBL" id="GAP91477.2"/>
    </source>
</evidence>
<dbReference type="GO" id="GO:0020037">
    <property type="term" value="F:heme binding"/>
    <property type="evidence" value="ECO:0007669"/>
    <property type="project" value="InterPro"/>
</dbReference>
<feature type="transmembrane region" description="Helical" evidence="10">
    <location>
        <begin position="6"/>
        <end position="23"/>
    </location>
</feature>
<dbReference type="OrthoDB" id="1844152at2759"/>
<evidence type="ECO:0000256" key="1">
    <source>
        <dbReference type="ARBA" id="ARBA00001971"/>
    </source>
</evidence>
<dbReference type="PROSITE" id="PS00086">
    <property type="entry name" value="CYTOCHROME_P450"/>
    <property type="match status" value="1"/>
</dbReference>
<feature type="transmembrane region" description="Helical" evidence="10">
    <location>
        <begin position="302"/>
        <end position="322"/>
    </location>
</feature>
<keyword evidence="6 8" id="KW-0408">Iron</keyword>
<accession>A0A1W2TSG9</accession>
<keyword evidence="7 9" id="KW-0503">Monooxygenase</keyword>
<evidence type="ECO:0000256" key="9">
    <source>
        <dbReference type="RuleBase" id="RU000461"/>
    </source>
</evidence>
<keyword evidence="10" id="KW-0472">Membrane</keyword>
<dbReference type="PANTHER" id="PTHR46206:SF1">
    <property type="entry name" value="P450, PUTATIVE (EUROFUNG)-RELATED"/>
    <property type="match status" value="1"/>
</dbReference>
<gene>
    <name evidence="11" type="ORF">SAMD00023353_3100800</name>
</gene>
<evidence type="ECO:0000256" key="6">
    <source>
        <dbReference type="ARBA" id="ARBA00023004"/>
    </source>
</evidence>
<feature type="binding site" description="axial binding residue" evidence="8">
    <location>
        <position position="469"/>
    </location>
    <ligand>
        <name>heme</name>
        <dbReference type="ChEBI" id="CHEBI:30413"/>
    </ligand>
    <ligandPart>
        <name>Fe</name>
        <dbReference type="ChEBI" id="CHEBI:18248"/>
    </ligandPart>
</feature>